<dbReference type="GO" id="GO:0005634">
    <property type="term" value="C:nucleus"/>
    <property type="evidence" value="ECO:0007669"/>
    <property type="project" value="UniProtKB-SubCell"/>
</dbReference>
<accession>A0ABD1H292</accession>
<evidence type="ECO:0000313" key="5">
    <source>
        <dbReference type="EMBL" id="KAL1549309.1"/>
    </source>
</evidence>
<evidence type="ECO:0000256" key="2">
    <source>
        <dbReference type="ARBA" id="ARBA00023163"/>
    </source>
</evidence>
<dbReference type="PANTHER" id="PTHR15052:SF2">
    <property type="entry name" value="GENERAL TRANSCRIPTION FACTOR 3C POLYPEPTIDE 2"/>
    <property type="match status" value="1"/>
</dbReference>
<keyword evidence="2" id="KW-0804">Transcription</keyword>
<feature type="compositionally biased region" description="Polar residues" evidence="4">
    <location>
        <begin position="278"/>
        <end position="290"/>
    </location>
</feature>
<name>A0ABD1H292_SALDI</name>
<evidence type="ECO:0000313" key="6">
    <source>
        <dbReference type="Proteomes" id="UP001567538"/>
    </source>
</evidence>
<feature type="compositionally biased region" description="Basic and acidic residues" evidence="4">
    <location>
        <begin position="24"/>
        <end position="37"/>
    </location>
</feature>
<organism evidence="5 6">
    <name type="scientific">Salvia divinorum</name>
    <name type="common">Maria pastora</name>
    <name type="synonym">Diviner's sage</name>
    <dbReference type="NCBI Taxonomy" id="28513"/>
    <lineage>
        <taxon>Eukaryota</taxon>
        <taxon>Viridiplantae</taxon>
        <taxon>Streptophyta</taxon>
        <taxon>Embryophyta</taxon>
        <taxon>Tracheophyta</taxon>
        <taxon>Spermatophyta</taxon>
        <taxon>Magnoliopsida</taxon>
        <taxon>eudicotyledons</taxon>
        <taxon>Gunneridae</taxon>
        <taxon>Pentapetalae</taxon>
        <taxon>asterids</taxon>
        <taxon>lamiids</taxon>
        <taxon>Lamiales</taxon>
        <taxon>Lamiaceae</taxon>
        <taxon>Nepetoideae</taxon>
        <taxon>Mentheae</taxon>
        <taxon>Salviinae</taxon>
        <taxon>Salvia</taxon>
        <taxon>Salvia subgen. Calosphace</taxon>
    </lineage>
</organism>
<dbReference type="AlphaFoldDB" id="A0ABD1H292"/>
<dbReference type="Gene3D" id="2.130.10.10">
    <property type="entry name" value="YVTN repeat-like/Quinoprotein amine dehydrogenase"/>
    <property type="match status" value="1"/>
</dbReference>
<keyword evidence="3" id="KW-0539">Nucleus</keyword>
<dbReference type="PANTHER" id="PTHR15052">
    <property type="entry name" value="RNA POLYMERASE III TRANSCRIPTION INITIATION FACTOR COMPLEX SUBUNIT"/>
    <property type="match status" value="1"/>
</dbReference>
<dbReference type="SUPFAM" id="SSF50978">
    <property type="entry name" value="WD40 repeat-like"/>
    <property type="match status" value="1"/>
</dbReference>
<proteinExistence type="predicted"/>
<gene>
    <name evidence="5" type="ORF">AAHA92_17432</name>
</gene>
<evidence type="ECO:0000256" key="3">
    <source>
        <dbReference type="ARBA" id="ARBA00023242"/>
    </source>
</evidence>
<reference evidence="5 6" key="1">
    <citation type="submission" date="2024-06" db="EMBL/GenBank/DDBJ databases">
        <title>A chromosome level genome sequence of Diviner's sage (Salvia divinorum).</title>
        <authorList>
            <person name="Ford S.A."/>
            <person name="Ro D.-K."/>
            <person name="Ness R.W."/>
            <person name="Phillips M.A."/>
        </authorList>
    </citation>
    <scope>NUCLEOTIDE SEQUENCE [LARGE SCALE GENOMIC DNA]</scope>
    <source>
        <strain evidence="5">SAF-2024a</strain>
        <tissue evidence="5">Leaf</tissue>
    </source>
</reference>
<dbReference type="Proteomes" id="UP001567538">
    <property type="component" value="Unassembled WGS sequence"/>
</dbReference>
<feature type="region of interest" description="Disordered" evidence="4">
    <location>
        <begin position="1"/>
        <end position="39"/>
    </location>
</feature>
<feature type="region of interest" description="Disordered" evidence="4">
    <location>
        <begin position="276"/>
        <end position="320"/>
    </location>
</feature>
<comment type="subcellular location">
    <subcellularLocation>
        <location evidence="1">Nucleus</location>
    </subcellularLocation>
</comment>
<dbReference type="EMBL" id="JBEAFC010000007">
    <property type="protein sequence ID" value="KAL1549309.1"/>
    <property type="molecule type" value="Genomic_DNA"/>
</dbReference>
<protein>
    <submittedName>
        <fullName evidence="5">Uncharacterized protein</fullName>
    </submittedName>
</protein>
<sequence>MEIDEDAPIAQSFKTLKRNSKPARNKEQPLPRPDEPAPPKILVSEFDYSVENHFKAVDTISRLCGYVETLDVSEAESRRLSNSINFLRHWRDFNYKPRTVRFACQHNSEKKDVIGEVTLPQFSAAVVPQIPNVGEVCVEVEPIKDFVMNVGGAVWALDWCPGVDWNPENCIKSEFIAVAAHPPDSSYHKIGASLTGRGVIQIWCFLTIYEKDVPSQVKKKPKSVFKKKASGKPKDLTLVQRPRGRPRKKLLGDTVKKIDSDNQHVQPLAIEYPMGLSGLNSSEGTSGNTNKPEDCEGHFLLTGPKGRGNKWKVGQGNKSQNNSLHILRNCQQGEPPLVDPLTLESFSLDSKRPDNSTTSISSSVEPIPVDVALPRMIMCLAHNGKVVWDVKWRPASTCFSETRNIMGYLAVLLGSGVLEVWEVPLPHAVKHVYPPSQKHIDPRFIKLQPVFRSSMLKCGDRQSIPLTVEWSVSSPHDMISAGCHDGMVAIWKFSVSDSLTECRPLVYINADTGPIRALAWAPIQSNHDGANIIITAGSKGFKFWDIRDPFCPLWVNPFLGTTYGLDWLPDPRCVYGAMEDGTIWLLSLERAAHDIPLTGNYHNVASKHGFHSFHCSTFAIWSLQASRLTGMVAYCGEEGSTICFQPTNKSLKDPSRNRVPHYLCGSILEEESAIVVATPLPDSSFQMKNPDMKRTQLKQQERRYKEQSIWQLTGGQESETLQGGEKMELVPPKIVAMHRVRWNVNKGGEKWLCSGGAAGLVRCHHIHSSIFY</sequence>
<keyword evidence="6" id="KW-1185">Reference proteome</keyword>
<evidence type="ECO:0000256" key="4">
    <source>
        <dbReference type="SAM" id="MobiDB-lite"/>
    </source>
</evidence>
<evidence type="ECO:0000256" key="1">
    <source>
        <dbReference type="ARBA" id="ARBA00004123"/>
    </source>
</evidence>
<dbReference type="InterPro" id="IPR015943">
    <property type="entry name" value="WD40/YVTN_repeat-like_dom_sf"/>
</dbReference>
<dbReference type="InterPro" id="IPR052416">
    <property type="entry name" value="GTF3C_component"/>
</dbReference>
<dbReference type="InterPro" id="IPR036322">
    <property type="entry name" value="WD40_repeat_dom_sf"/>
</dbReference>
<comment type="caution">
    <text evidence="5">The sequence shown here is derived from an EMBL/GenBank/DDBJ whole genome shotgun (WGS) entry which is preliminary data.</text>
</comment>